<dbReference type="SUPFAM" id="SSF55729">
    <property type="entry name" value="Acyl-CoA N-acyltransferases (Nat)"/>
    <property type="match status" value="1"/>
</dbReference>
<dbReference type="InterPro" id="IPR000182">
    <property type="entry name" value="GNAT_dom"/>
</dbReference>
<reference evidence="3" key="1">
    <citation type="submission" date="2019-12" db="EMBL/GenBank/DDBJ databases">
        <title>Complete genome of Terracaulis silvestris 0127_4.</title>
        <authorList>
            <person name="Vieira S."/>
            <person name="Riedel T."/>
            <person name="Sproer C."/>
            <person name="Pascual J."/>
            <person name="Boedeker C."/>
            <person name="Overmann J."/>
        </authorList>
    </citation>
    <scope>NUCLEOTIDE SEQUENCE [LARGE SCALE GENOMIC DNA]</scope>
    <source>
        <strain evidence="3">0127_4</strain>
    </source>
</reference>
<dbReference type="PANTHER" id="PTHR43792">
    <property type="entry name" value="GNAT FAMILY, PUTATIVE (AFU_ORTHOLOGUE AFUA_3G00765)-RELATED-RELATED"/>
    <property type="match status" value="1"/>
</dbReference>
<keyword evidence="2" id="KW-0418">Kinase</keyword>
<dbReference type="PROSITE" id="PS51186">
    <property type="entry name" value="GNAT"/>
    <property type="match status" value="1"/>
</dbReference>
<keyword evidence="3" id="KW-1185">Reference proteome</keyword>
<gene>
    <name evidence="2" type="ORF">DSM104635_01335</name>
</gene>
<feature type="domain" description="N-acetyltransferase" evidence="1">
    <location>
        <begin position="13"/>
        <end position="169"/>
    </location>
</feature>
<dbReference type="InterPro" id="IPR016181">
    <property type="entry name" value="Acyl_CoA_acyltransferase"/>
</dbReference>
<dbReference type="RefSeq" id="WP_158765449.1">
    <property type="nucleotide sequence ID" value="NZ_CP047045.1"/>
</dbReference>
<dbReference type="Pfam" id="PF13302">
    <property type="entry name" value="Acetyltransf_3"/>
    <property type="match status" value="1"/>
</dbReference>
<name>A0A6I6MMM2_9CAUL</name>
<dbReference type="KEGG" id="tsv:DSM104635_01335"/>
<dbReference type="PANTHER" id="PTHR43792:SF13">
    <property type="entry name" value="ACETYLTRANSFERASE"/>
    <property type="match status" value="1"/>
</dbReference>
<organism evidence="2 3">
    <name type="scientific">Terricaulis silvestris</name>
    <dbReference type="NCBI Taxonomy" id="2686094"/>
    <lineage>
        <taxon>Bacteria</taxon>
        <taxon>Pseudomonadati</taxon>
        <taxon>Pseudomonadota</taxon>
        <taxon>Alphaproteobacteria</taxon>
        <taxon>Caulobacterales</taxon>
        <taxon>Caulobacteraceae</taxon>
        <taxon>Terricaulis</taxon>
    </lineage>
</organism>
<evidence type="ECO:0000313" key="2">
    <source>
        <dbReference type="EMBL" id="QGZ94516.1"/>
    </source>
</evidence>
<accession>A0A6I6MMM2</accession>
<dbReference type="AlphaFoldDB" id="A0A6I6MMM2"/>
<dbReference type="InterPro" id="IPR051531">
    <property type="entry name" value="N-acetyltransferase"/>
</dbReference>
<proteinExistence type="predicted"/>
<evidence type="ECO:0000259" key="1">
    <source>
        <dbReference type="PROSITE" id="PS51186"/>
    </source>
</evidence>
<dbReference type="GO" id="GO:0016301">
    <property type="term" value="F:kinase activity"/>
    <property type="evidence" value="ECO:0007669"/>
    <property type="project" value="UniProtKB-KW"/>
</dbReference>
<dbReference type="Gene3D" id="3.40.630.30">
    <property type="match status" value="1"/>
</dbReference>
<dbReference type="GO" id="GO:0016747">
    <property type="term" value="F:acyltransferase activity, transferring groups other than amino-acyl groups"/>
    <property type="evidence" value="ECO:0007669"/>
    <property type="project" value="InterPro"/>
</dbReference>
<sequence length="176" mass="18970">MTALDHPIYTSRLRLEPVTPALADAARAGQAAFADVIGAEAPAEWCAASLGLVARSINHAWGPSPAPTRAIAILRGEDAVIGDVRFEPSLRAAKEFELGYGVARSRRNQGYATEAAGAVIDWLFEEGGADSILAGCDRRNLASVRTLRRLGFWLDSNPGETFWWVLTPDLRVSPRA</sequence>
<evidence type="ECO:0000313" key="3">
    <source>
        <dbReference type="Proteomes" id="UP000431269"/>
    </source>
</evidence>
<dbReference type="Proteomes" id="UP000431269">
    <property type="component" value="Chromosome"/>
</dbReference>
<keyword evidence="2" id="KW-0808">Transferase</keyword>
<dbReference type="EMBL" id="CP047045">
    <property type="protein sequence ID" value="QGZ94516.1"/>
    <property type="molecule type" value="Genomic_DNA"/>
</dbReference>
<protein>
    <submittedName>
        <fullName evidence="2">Anhydro-N-acetylmuramic acid kinase</fullName>
    </submittedName>
</protein>